<name>A0A7F5RMW5_AGRPL</name>
<dbReference type="EC" id="3.4.11.18" evidence="11"/>
<dbReference type="CDD" id="cd01086">
    <property type="entry name" value="MetAP1"/>
    <property type="match status" value="1"/>
</dbReference>
<dbReference type="GO" id="GO:0006508">
    <property type="term" value="P:proteolysis"/>
    <property type="evidence" value="ECO:0007669"/>
    <property type="project" value="UniProtKB-KW"/>
</dbReference>
<dbReference type="GO" id="GO:0005829">
    <property type="term" value="C:cytosol"/>
    <property type="evidence" value="ECO:0007669"/>
    <property type="project" value="TreeGrafter"/>
</dbReference>
<dbReference type="InterPro" id="IPR000994">
    <property type="entry name" value="Pept_M24"/>
</dbReference>
<protein>
    <recommendedName>
        <fullName evidence="11">Methionine aminopeptidase</fullName>
        <ecNumber evidence="11">3.4.11.18</ecNumber>
    </recommendedName>
</protein>
<gene>
    <name evidence="14" type="primary">LOC108734652</name>
</gene>
<comment type="cofactor">
    <cofactor evidence="11">
        <name>Co(2+)</name>
        <dbReference type="ChEBI" id="CHEBI:48828"/>
    </cofactor>
    <cofactor evidence="11">
        <name>Zn(2+)</name>
        <dbReference type="ChEBI" id="CHEBI:29105"/>
    </cofactor>
    <cofactor evidence="11">
        <name>Mn(2+)</name>
        <dbReference type="ChEBI" id="CHEBI:29035"/>
    </cofactor>
    <cofactor evidence="11">
        <name>Fe(2+)</name>
        <dbReference type="ChEBI" id="CHEBI:29033"/>
    </cofactor>
    <text evidence="11">Binds 2 divalent metal cations per subunit. Has a high-affinity and a low affinity metal-binding site. The true nature of the physiological cofactor is under debate. The enzyme is active with cobalt, zinc, manganese or divalent iron ions.</text>
</comment>
<dbReference type="SUPFAM" id="SSF55920">
    <property type="entry name" value="Creatinase/aminopeptidase"/>
    <property type="match status" value="1"/>
</dbReference>
<dbReference type="KEGG" id="apln:108734652"/>
<dbReference type="Gene3D" id="3.90.230.10">
    <property type="entry name" value="Creatinase/methionine aminopeptidase superfamily"/>
    <property type="match status" value="1"/>
</dbReference>
<dbReference type="PRINTS" id="PR00599">
    <property type="entry name" value="MAPEPTIDASE"/>
</dbReference>
<keyword evidence="5 9" id="KW-0479">Metal-binding</keyword>
<evidence type="ECO:0000256" key="5">
    <source>
        <dbReference type="ARBA" id="ARBA00022723"/>
    </source>
</evidence>
<evidence type="ECO:0000259" key="12">
    <source>
        <dbReference type="PROSITE" id="PS52013"/>
    </source>
</evidence>
<evidence type="ECO:0000256" key="3">
    <source>
        <dbReference type="ARBA" id="ARBA00022490"/>
    </source>
</evidence>
<organism evidence="13 14">
    <name type="scientific">Agrilus planipennis</name>
    <name type="common">Emerald ash borer</name>
    <name type="synonym">Agrilus marcopoli</name>
    <dbReference type="NCBI Taxonomy" id="224129"/>
    <lineage>
        <taxon>Eukaryota</taxon>
        <taxon>Metazoa</taxon>
        <taxon>Ecdysozoa</taxon>
        <taxon>Arthropoda</taxon>
        <taxon>Hexapoda</taxon>
        <taxon>Insecta</taxon>
        <taxon>Pterygota</taxon>
        <taxon>Neoptera</taxon>
        <taxon>Endopterygota</taxon>
        <taxon>Coleoptera</taxon>
        <taxon>Polyphaga</taxon>
        <taxon>Elateriformia</taxon>
        <taxon>Buprestoidea</taxon>
        <taxon>Buprestidae</taxon>
        <taxon>Agrilinae</taxon>
        <taxon>Agrilus</taxon>
    </lineage>
</organism>
<dbReference type="Gene3D" id="6.10.140.2220">
    <property type="match status" value="1"/>
</dbReference>
<feature type="domain" description="C6H2-type" evidence="12">
    <location>
        <begin position="4"/>
        <end position="57"/>
    </location>
</feature>
<dbReference type="InterPro" id="IPR031615">
    <property type="entry name" value="Zfn-C6H2"/>
</dbReference>
<dbReference type="FunCoup" id="A0A7F5RMW5">
    <property type="interactions" value="2112"/>
</dbReference>
<keyword evidence="3 9" id="KW-0963">Cytoplasm</keyword>
<dbReference type="AlphaFoldDB" id="A0A7F5RMW5"/>
<feature type="binding site" evidence="9">
    <location>
        <position position="220"/>
    </location>
    <ligand>
        <name>Zn(2+)</name>
        <dbReference type="ChEBI" id="CHEBI:29105"/>
        <label>4</label>
        <note>catalytic</note>
    </ligand>
</feature>
<keyword evidence="7 9" id="KW-0378">Hydrolase</keyword>
<evidence type="ECO:0000256" key="7">
    <source>
        <dbReference type="ARBA" id="ARBA00022801"/>
    </source>
</evidence>
<dbReference type="GO" id="GO:0004239">
    <property type="term" value="F:initiator methionyl aminopeptidase activity"/>
    <property type="evidence" value="ECO:0007669"/>
    <property type="project" value="UniProtKB-UniRule"/>
</dbReference>
<dbReference type="InterPro" id="IPR001714">
    <property type="entry name" value="Pept_M24_MAP"/>
</dbReference>
<evidence type="ECO:0000256" key="10">
    <source>
        <dbReference type="PROSITE-ProRule" id="PRU01357"/>
    </source>
</evidence>
<dbReference type="NCBIfam" id="TIGR00500">
    <property type="entry name" value="met_pdase_I"/>
    <property type="match status" value="1"/>
</dbReference>
<feature type="binding site" evidence="9">
    <location>
        <position position="220"/>
    </location>
    <ligand>
        <name>Zn(2+)</name>
        <dbReference type="ChEBI" id="CHEBI:29105"/>
        <label>3</label>
    </ligand>
</feature>
<dbReference type="GO" id="GO:0008270">
    <property type="term" value="F:zinc ion binding"/>
    <property type="evidence" value="ECO:0007669"/>
    <property type="project" value="UniProtKB-KW"/>
</dbReference>
<proteinExistence type="inferred from homology"/>
<feature type="binding site" evidence="9">
    <location>
        <position position="290"/>
    </location>
    <ligand>
        <name>a protein</name>
        <dbReference type="ChEBI" id="CHEBI:16541"/>
    </ligand>
    <ligandPart>
        <name>N-terminal L-methionine residue</name>
        <dbReference type="ChEBI" id="CHEBI:64731"/>
    </ligandPart>
</feature>
<evidence type="ECO:0000256" key="11">
    <source>
        <dbReference type="RuleBase" id="RU003653"/>
    </source>
</evidence>
<dbReference type="Pfam" id="PF15801">
    <property type="entry name" value="zf-C6H2"/>
    <property type="match status" value="1"/>
</dbReference>
<evidence type="ECO:0000256" key="2">
    <source>
        <dbReference type="ARBA" id="ARBA00022438"/>
    </source>
</evidence>
<feature type="binding site" evidence="9">
    <location>
        <position position="347"/>
    </location>
    <ligand>
        <name>Zn(2+)</name>
        <dbReference type="ChEBI" id="CHEBI:29105"/>
        <label>3</label>
    </ligand>
</feature>
<keyword evidence="6 10" id="KW-0863">Zinc-finger</keyword>
<dbReference type="FunFam" id="3.90.230.10:FF:000010">
    <property type="entry name" value="Methionine aminopeptidase"/>
    <property type="match status" value="1"/>
</dbReference>
<keyword evidence="8" id="KW-0862">Zinc</keyword>
<dbReference type="InParanoid" id="A0A7F5RMW5"/>
<feature type="binding site" evidence="9">
    <location>
        <position position="209"/>
    </location>
    <ligand>
        <name>Zn(2+)</name>
        <dbReference type="ChEBI" id="CHEBI:29105"/>
        <label>3</label>
    </ligand>
</feature>
<evidence type="ECO:0000313" key="14">
    <source>
        <dbReference type="RefSeq" id="XP_025837373.1"/>
    </source>
</evidence>
<dbReference type="PANTHER" id="PTHR43330:SF7">
    <property type="entry name" value="METHIONINE AMINOPEPTIDASE 1"/>
    <property type="match status" value="1"/>
</dbReference>
<reference evidence="14" key="1">
    <citation type="submission" date="2025-08" db="UniProtKB">
        <authorList>
            <consortium name="RefSeq"/>
        </authorList>
    </citation>
    <scope>IDENTIFICATION</scope>
    <source>
        <tissue evidence="14">Entire body</tissue>
    </source>
</reference>
<comment type="catalytic activity">
    <reaction evidence="9 11">
        <text>Release of N-terminal amino acids, preferentially methionine, from peptides and arylamides.</text>
        <dbReference type="EC" id="3.4.11.18"/>
    </reaction>
</comment>
<dbReference type="Pfam" id="PF00557">
    <property type="entry name" value="Peptidase_M24"/>
    <property type="match status" value="1"/>
</dbReference>
<comment type="function">
    <text evidence="9 11">Cotranslationally removes the N-terminal methionine from nascent proteins. The N-terminal methionine is often cleaved when the second residue in the primary sequence is small and uncharged (Met-Ala-, Cys, Gly, Pro, Ser, Thr, or Val).</text>
</comment>
<dbReference type="GeneID" id="108734652"/>
<dbReference type="RefSeq" id="XP_025837373.1">
    <property type="nucleotide sequence ID" value="XM_025981588.1"/>
</dbReference>
<dbReference type="PROSITE" id="PS00680">
    <property type="entry name" value="MAP_1"/>
    <property type="match status" value="1"/>
</dbReference>
<feature type="binding site" evidence="9">
    <location>
        <position position="192"/>
    </location>
    <ligand>
        <name>a protein</name>
        <dbReference type="ChEBI" id="CHEBI:16541"/>
    </ligand>
    <ligandPart>
        <name>N-terminal L-methionine residue</name>
        <dbReference type="ChEBI" id="CHEBI:64731"/>
    </ligandPart>
</feature>
<keyword evidence="4 9" id="KW-0645">Protease</keyword>
<dbReference type="Proteomes" id="UP000192223">
    <property type="component" value="Unplaced"/>
</dbReference>
<comment type="subunit">
    <text evidence="9">Associates with the 60S ribosomal subunit of the 80S translational complex.</text>
</comment>
<dbReference type="InterPro" id="IPR036005">
    <property type="entry name" value="Creatinase/aminopeptidase-like"/>
</dbReference>
<comment type="cofactor">
    <cofactor evidence="9">
        <name>Zn(2+)</name>
        <dbReference type="ChEBI" id="CHEBI:29105"/>
    </cofactor>
    <cofactor evidence="9">
        <name>Co(2+)</name>
        <dbReference type="ChEBI" id="CHEBI:48828"/>
    </cofactor>
    <cofactor evidence="9">
        <name>Mn(2+)</name>
        <dbReference type="ChEBI" id="CHEBI:29035"/>
    </cofactor>
    <cofactor evidence="9">
        <name>Fe(2+)</name>
        <dbReference type="ChEBI" id="CHEBI:29033"/>
    </cofactor>
    <text evidence="9">Binds 2 divalent metal cations per subunit. Has a high-affinity and a low affinity metal-binding site. The true nature of the physiological cofactor is under debate. The enzyme is active with zinc, cobalt, manganese or divalent iron ions. Has high activity with zinc; zinc cofactor is transferred into the active site region by the ZNG1 zinc chaperone.</text>
</comment>
<dbReference type="GO" id="GO:0070006">
    <property type="term" value="F:metalloaminopeptidase activity"/>
    <property type="evidence" value="ECO:0007669"/>
    <property type="project" value="UniProtKB-UniRule"/>
</dbReference>
<feature type="binding site" evidence="9">
    <location>
        <position position="316"/>
    </location>
    <ligand>
        <name>Zn(2+)</name>
        <dbReference type="ChEBI" id="CHEBI:29105"/>
        <label>4</label>
        <note>catalytic</note>
    </ligand>
</feature>
<sequence>MSSFGVCETPGCDQPAKLRCPTCIKIGIPGSFFCSQECFKGNWKSHKIIHSLATGESHTKNSAEYNPWPYFDFTGKLRPFPQTPKRTVPQSIGRPDYADHPNGYPLSEQAVKGSSQIKVLDDEEIEGVKVACKLGREVLDEAARVCDVGVTADDIDRAVHEACIEKECYPSPLNYYNFPKSCCTSVNEVICHGIPDLRKLEDGDICNVDVTVYHRGFHGDLNETFFVGNVKPEHKNLVKVTHECLMKAIDIVKPGEKYREIGNVIQKHAQAHGFSVVRSYCGHGIHRLFHTAPNVPHYAKNKAIGVMRPGHSFTIEPMISMGTWKDISWPDSWTAVTADGQWSAQFEHTLLVTETGCDILTIRREKNGQPHFMDKM</sequence>
<dbReference type="OrthoDB" id="3209743at2759"/>
<evidence type="ECO:0000256" key="9">
    <source>
        <dbReference type="HAMAP-Rule" id="MF_03174"/>
    </source>
</evidence>
<comment type="subcellular location">
    <subcellularLocation>
        <location evidence="1 9">Cytoplasm</location>
    </subcellularLocation>
</comment>
<keyword evidence="2 9" id="KW-0031">Aminopeptidase</keyword>
<dbReference type="HAMAP" id="MF_01974">
    <property type="entry name" value="MetAP_1"/>
    <property type="match status" value="1"/>
</dbReference>
<evidence type="ECO:0000313" key="13">
    <source>
        <dbReference type="Proteomes" id="UP000192223"/>
    </source>
</evidence>
<evidence type="ECO:0000256" key="4">
    <source>
        <dbReference type="ARBA" id="ARBA00022670"/>
    </source>
</evidence>
<evidence type="ECO:0000256" key="6">
    <source>
        <dbReference type="ARBA" id="ARBA00022771"/>
    </source>
</evidence>
<evidence type="ECO:0000256" key="1">
    <source>
        <dbReference type="ARBA" id="ARBA00004496"/>
    </source>
</evidence>
<accession>A0A7F5RMW5</accession>
<feature type="binding site" evidence="9">
    <location>
        <position position="347"/>
    </location>
    <ligand>
        <name>Zn(2+)</name>
        <dbReference type="ChEBI" id="CHEBI:29105"/>
        <label>4</label>
        <note>catalytic</note>
    </ligand>
</feature>
<dbReference type="InterPro" id="IPR002467">
    <property type="entry name" value="Pept_M24A_MAP1"/>
</dbReference>
<comment type="similarity">
    <text evidence="9 10">Belongs to the peptidase M24A family. Methionine aminopeptidase type 1 subfamily.</text>
</comment>
<dbReference type="PROSITE" id="PS52013">
    <property type="entry name" value="ZF_C6H2"/>
    <property type="match status" value="1"/>
</dbReference>
<evidence type="ECO:0000256" key="8">
    <source>
        <dbReference type="ARBA" id="ARBA00022833"/>
    </source>
</evidence>
<keyword evidence="13" id="KW-1185">Reference proteome</keyword>
<feature type="binding site" evidence="9">
    <location>
        <position position="283"/>
    </location>
    <ligand>
        <name>Zn(2+)</name>
        <dbReference type="ChEBI" id="CHEBI:29105"/>
        <label>4</label>
        <note>catalytic</note>
    </ligand>
</feature>
<dbReference type="PANTHER" id="PTHR43330">
    <property type="entry name" value="METHIONINE AMINOPEPTIDASE"/>
    <property type="match status" value="1"/>
</dbReference>